<dbReference type="Proteomes" id="UP000036176">
    <property type="component" value="Unassembled WGS sequence"/>
</dbReference>
<comment type="caution">
    <text evidence="5">The sequence shown here is derived from an EMBL/GenBank/DDBJ whole genome shotgun (WGS) entry which is preliminary data.</text>
</comment>
<dbReference type="EMBL" id="JYNX01000035">
    <property type="protein sequence ID" value="KMO79750.1"/>
    <property type="molecule type" value="Genomic_DNA"/>
</dbReference>
<evidence type="ECO:0000259" key="3">
    <source>
        <dbReference type="Pfam" id="PF00534"/>
    </source>
</evidence>
<keyword evidence="1 5" id="KW-0328">Glycosyltransferase</keyword>
<evidence type="ECO:0000256" key="1">
    <source>
        <dbReference type="ARBA" id="ARBA00022676"/>
    </source>
</evidence>
<dbReference type="AlphaFoldDB" id="A0A0J6W981"/>
<evidence type="ECO:0000313" key="6">
    <source>
        <dbReference type="Proteomes" id="UP000036176"/>
    </source>
</evidence>
<proteinExistence type="predicted"/>
<protein>
    <submittedName>
        <fullName evidence="5">D-inositol 3-phosphate glycosyltransferase</fullName>
        <ecNumber evidence="5">2.4.1.250</ecNumber>
    </submittedName>
</protein>
<organism evidence="5 6">
    <name type="scientific">Mycolicibacterium chubuense</name>
    <name type="common">Mycobacterium chubuense</name>
    <dbReference type="NCBI Taxonomy" id="1800"/>
    <lineage>
        <taxon>Bacteria</taxon>
        <taxon>Bacillati</taxon>
        <taxon>Actinomycetota</taxon>
        <taxon>Actinomycetes</taxon>
        <taxon>Mycobacteriales</taxon>
        <taxon>Mycobacteriaceae</taxon>
        <taxon>Mycolicibacterium</taxon>
    </lineage>
</organism>
<sequence length="393" mass="42903">MIGAYPLEPDVVNGGIESVTSTLVPALAENDDIERITVVRYHYGDATTDYRRIGPKAEVYYVRGQSCFRMLTRSFLDVRKARKLAAHTKPDVVHGQEIGCFGDVATRCGHRSVVTIHGLPHVESRMSARSLRERLRSGSMERMIRRVLRRAAVVISISEYDAGQVGQLIRGGKTSIANPTAPEFFALAPSLPTEPRLLFAGVMTPRKNVLGLVNAFAITHRRVPDARLVIAGPQPDPCYADTVRDRLSALGLRHCVDFVGLVDNCRLRSEIAAARAVVLFSHEETAPTLIAQAMAAGKPVIASRVGGVPEMVCHGETGLLVDAGDEGALAARMSALLSNQAWCLQMGQRGHEIALNRFSVDAVARRTVAAYRAAASHHPEVVSEEQEERMWSR</sequence>
<evidence type="ECO:0000256" key="2">
    <source>
        <dbReference type="ARBA" id="ARBA00022679"/>
    </source>
</evidence>
<dbReference type="InterPro" id="IPR028098">
    <property type="entry name" value="Glyco_trans_4-like_N"/>
</dbReference>
<dbReference type="InterPro" id="IPR001296">
    <property type="entry name" value="Glyco_trans_1"/>
</dbReference>
<keyword evidence="2 5" id="KW-0808">Transferase</keyword>
<dbReference type="CDD" id="cd03801">
    <property type="entry name" value="GT4_PimA-like"/>
    <property type="match status" value="1"/>
</dbReference>
<dbReference type="PANTHER" id="PTHR12526:SF635">
    <property type="entry name" value="GLYCOSYL TRANSFERASE GROUP 1"/>
    <property type="match status" value="1"/>
</dbReference>
<feature type="domain" description="Glycosyl transferase family 1" evidence="3">
    <location>
        <begin position="193"/>
        <end position="350"/>
    </location>
</feature>
<evidence type="ECO:0000259" key="4">
    <source>
        <dbReference type="Pfam" id="PF13439"/>
    </source>
</evidence>
<dbReference type="PATRIC" id="fig|1800.3.peg.2617"/>
<dbReference type="SUPFAM" id="SSF53756">
    <property type="entry name" value="UDP-Glycosyltransferase/glycogen phosphorylase"/>
    <property type="match status" value="1"/>
</dbReference>
<dbReference type="Gene3D" id="3.40.50.2000">
    <property type="entry name" value="Glycogen Phosphorylase B"/>
    <property type="match status" value="2"/>
</dbReference>
<evidence type="ECO:0000313" key="5">
    <source>
        <dbReference type="EMBL" id="KMO79750.1"/>
    </source>
</evidence>
<name>A0A0J6W981_MYCCU</name>
<reference evidence="5 6" key="1">
    <citation type="journal article" date="2015" name="Genome Biol. Evol.">
        <title>Characterization of Three Mycobacterium spp. with Potential Use in Bioremediation by Genome Sequencing and Comparative Genomics.</title>
        <authorList>
            <person name="Das S."/>
            <person name="Pettersson B.M."/>
            <person name="Behra P.R."/>
            <person name="Ramesh M."/>
            <person name="Dasgupta S."/>
            <person name="Bhattacharya A."/>
            <person name="Kirsebom L.A."/>
        </authorList>
    </citation>
    <scope>NUCLEOTIDE SEQUENCE [LARGE SCALE GENOMIC DNA]</scope>
    <source>
        <strain evidence="5 6">DSM 44219</strain>
    </source>
</reference>
<dbReference type="EC" id="2.4.1.250" evidence="5"/>
<dbReference type="Pfam" id="PF13439">
    <property type="entry name" value="Glyco_transf_4"/>
    <property type="match status" value="1"/>
</dbReference>
<dbReference type="PANTHER" id="PTHR12526">
    <property type="entry name" value="GLYCOSYLTRANSFERASE"/>
    <property type="match status" value="1"/>
</dbReference>
<gene>
    <name evidence="5" type="primary">mshA_4</name>
    <name evidence="5" type="ORF">MCHUDSM44219_02612</name>
</gene>
<dbReference type="Pfam" id="PF00534">
    <property type="entry name" value="Glycos_transf_1"/>
    <property type="match status" value="1"/>
</dbReference>
<feature type="domain" description="Glycosyltransferase subfamily 4-like N-terminal" evidence="4">
    <location>
        <begin position="14"/>
        <end position="165"/>
    </location>
</feature>
<accession>A0A0J6W981</accession>
<keyword evidence="6" id="KW-1185">Reference proteome</keyword>
<dbReference type="GO" id="GO:0102710">
    <property type="term" value="F:D-inositol-3-phosphate glycosyltransferase activity"/>
    <property type="evidence" value="ECO:0007669"/>
    <property type="project" value="UniProtKB-EC"/>
</dbReference>